<organism evidence="2 3">
    <name type="scientific">Sphingomonas xinjiangensis</name>
    <dbReference type="NCBI Taxonomy" id="643568"/>
    <lineage>
        <taxon>Bacteria</taxon>
        <taxon>Pseudomonadati</taxon>
        <taxon>Pseudomonadota</taxon>
        <taxon>Alphaproteobacteria</taxon>
        <taxon>Sphingomonadales</taxon>
        <taxon>Sphingomonadaceae</taxon>
        <taxon>Sphingomonas</taxon>
    </lineage>
</organism>
<sequence>MTAEGDPTALDKLDIRVVKGDLRIARQKSGSGGAARIHVVPPHISDATITGAGNLSVDRVDGDVDLSIVGAGNLILRSMKANDAELSIAGAGDMRVAGSAQRLKASIAGSDDIDASGLSATSGAISITGTGSLRGQARGDATVEILGPGDVELTGGARCKTRAIGPGEARCS</sequence>
<dbReference type="Proteomes" id="UP000527143">
    <property type="component" value="Unassembled WGS sequence"/>
</dbReference>
<accession>A0A840YRB6</accession>
<protein>
    <recommendedName>
        <fullName evidence="1">Putative auto-transporter adhesin head GIN domain-containing protein</fullName>
    </recommendedName>
</protein>
<evidence type="ECO:0000313" key="3">
    <source>
        <dbReference type="Proteomes" id="UP000527143"/>
    </source>
</evidence>
<name>A0A840YRB6_9SPHN</name>
<proteinExistence type="predicted"/>
<gene>
    <name evidence="2" type="ORF">FHT02_003225</name>
</gene>
<evidence type="ECO:0000313" key="2">
    <source>
        <dbReference type="EMBL" id="MBB5711972.1"/>
    </source>
</evidence>
<keyword evidence="3" id="KW-1185">Reference proteome</keyword>
<dbReference type="AlphaFoldDB" id="A0A840YRB6"/>
<dbReference type="EMBL" id="JACIJF010000011">
    <property type="protein sequence ID" value="MBB5711972.1"/>
    <property type="molecule type" value="Genomic_DNA"/>
</dbReference>
<dbReference type="RefSeq" id="WP_184089739.1">
    <property type="nucleotide sequence ID" value="NZ_JACIJF010000011.1"/>
</dbReference>
<dbReference type="InterPro" id="IPR021255">
    <property type="entry name" value="DUF2807"/>
</dbReference>
<reference evidence="2 3" key="1">
    <citation type="submission" date="2020-08" db="EMBL/GenBank/DDBJ databases">
        <title>Genomic Encyclopedia of Type Strains, Phase IV (KMG-IV): sequencing the most valuable type-strain genomes for metagenomic binning, comparative biology and taxonomic classification.</title>
        <authorList>
            <person name="Goeker M."/>
        </authorList>
    </citation>
    <scope>NUCLEOTIDE SEQUENCE [LARGE SCALE GENOMIC DNA]</scope>
    <source>
        <strain evidence="2 3">DSM 26736</strain>
    </source>
</reference>
<feature type="domain" description="Putative auto-transporter adhesin head GIN" evidence="1">
    <location>
        <begin position="2"/>
        <end position="156"/>
    </location>
</feature>
<dbReference type="Pfam" id="PF10988">
    <property type="entry name" value="DUF2807"/>
    <property type="match status" value="1"/>
</dbReference>
<dbReference type="Gene3D" id="2.160.20.120">
    <property type="match status" value="1"/>
</dbReference>
<evidence type="ECO:0000259" key="1">
    <source>
        <dbReference type="Pfam" id="PF10988"/>
    </source>
</evidence>
<comment type="caution">
    <text evidence="2">The sequence shown here is derived from an EMBL/GenBank/DDBJ whole genome shotgun (WGS) entry which is preliminary data.</text>
</comment>